<dbReference type="EMBL" id="CAADRA010001138">
    <property type="protein sequence ID" value="VFT81660.1"/>
    <property type="molecule type" value="Genomic_DNA"/>
</dbReference>
<dbReference type="OrthoDB" id="60662at2759"/>
<feature type="transmembrane region" description="Helical" evidence="1">
    <location>
        <begin position="365"/>
        <end position="382"/>
    </location>
</feature>
<evidence type="ECO:0000313" key="3">
    <source>
        <dbReference type="EMBL" id="VFT81660.1"/>
    </source>
</evidence>
<reference evidence="3 4" key="1">
    <citation type="submission" date="2019-03" db="EMBL/GenBank/DDBJ databases">
        <authorList>
            <person name="Gaulin E."/>
            <person name="Dumas B."/>
        </authorList>
    </citation>
    <scope>NUCLEOTIDE SEQUENCE [LARGE SCALE GENOMIC DNA]</scope>
    <source>
        <strain evidence="3">CBS 568.67</strain>
    </source>
</reference>
<dbReference type="Proteomes" id="UP000332933">
    <property type="component" value="Unassembled WGS sequence"/>
</dbReference>
<keyword evidence="1" id="KW-0472">Membrane</keyword>
<accession>A0A485KD08</accession>
<dbReference type="AlphaFoldDB" id="A0A485KD08"/>
<evidence type="ECO:0000256" key="1">
    <source>
        <dbReference type="SAM" id="Phobius"/>
    </source>
</evidence>
<evidence type="ECO:0000313" key="4">
    <source>
        <dbReference type="Proteomes" id="UP000332933"/>
    </source>
</evidence>
<organism evidence="3 4">
    <name type="scientific">Aphanomyces stellatus</name>
    <dbReference type="NCBI Taxonomy" id="120398"/>
    <lineage>
        <taxon>Eukaryota</taxon>
        <taxon>Sar</taxon>
        <taxon>Stramenopiles</taxon>
        <taxon>Oomycota</taxon>
        <taxon>Saprolegniomycetes</taxon>
        <taxon>Saprolegniales</taxon>
        <taxon>Verrucalvaceae</taxon>
        <taxon>Aphanomyces</taxon>
    </lineage>
</organism>
<proteinExistence type="predicted"/>
<feature type="transmembrane region" description="Helical" evidence="1">
    <location>
        <begin position="337"/>
        <end position="358"/>
    </location>
</feature>
<keyword evidence="1" id="KW-1133">Transmembrane helix</keyword>
<evidence type="ECO:0000313" key="2">
    <source>
        <dbReference type="EMBL" id="KAF0713027.1"/>
    </source>
</evidence>
<gene>
    <name evidence="3" type="primary">Aste57867_4554</name>
    <name evidence="2" type="ORF">As57867_004541</name>
    <name evidence="3" type="ORF">ASTE57867_4554</name>
</gene>
<sequence length="643" mass="72189">MVARQLQSLGGAGGIPTSAPIVAYLDLTDSSATVAALQPTACSPPQLGADFLYDIAYVQPLLQYTLSDVGDWLNTTNNFIVVDCSFDGRTLGDTTAFKLYLMDKTMTNLSTLIVQTMSVSRPDKHLLTTGGVAMITTTPLASLIVDQSTQIVTSTVPATYSVTIGFTFPYEWDTFQLVVLDDLIPPTGQWHATVQSTGEHFLFSGTTGMYHGSPTVQANFAYYYWDLPSDPIIFLRTVQYVNVHFRRDVWGWFRCCLGLGIGFHIAVNTLISQVVVVNVWRSSRTVWVPDVYPAIQRRACLRVILLLVDCVVNNWWYPYTFALNQGGFRTNWVGTLFLDEIVRADGLMICLAIIYGVAKLLRVRLKLFVIVAIYVSCFYLRLSLVDKYGVCPNDALMVIENEYFANVLPGNGDMDLWAFREDYNVHLTIIANELTWLYFAIGFNLVYVLATKLATHKDRNSTVPLRPTAATFILKVRSSPVVQDRQEPHQGPRVQMPRNQYDQASSRVNNNASASWSTRSLLYNTLSDLDTDNTHIERSVGVVVSDMAGFVASTIDYETDPDNVPFVSISGAWLLGFVVVNDRLLVAINDLIFLVLNIVLRRHLFRIYGFAIVDDVVERHKRQIYPSDVRLWDLVQVSLKPLR</sequence>
<keyword evidence="4" id="KW-1185">Reference proteome</keyword>
<reference evidence="2" key="2">
    <citation type="submission" date="2019-06" db="EMBL/GenBank/DDBJ databases">
        <title>Genomics analysis of Aphanomyces spp. identifies a new class of oomycete effector associated with host adaptation.</title>
        <authorList>
            <person name="Gaulin E."/>
        </authorList>
    </citation>
    <scope>NUCLEOTIDE SEQUENCE</scope>
    <source>
        <strain evidence="2">CBS 578.67</strain>
    </source>
</reference>
<feature type="transmembrane region" description="Helical" evidence="1">
    <location>
        <begin position="429"/>
        <end position="450"/>
    </location>
</feature>
<name>A0A485KD08_9STRA</name>
<protein>
    <submittedName>
        <fullName evidence="3">Aste57867_4554 protein</fullName>
    </submittedName>
</protein>
<keyword evidence="1" id="KW-0812">Transmembrane</keyword>
<feature type="transmembrane region" description="Helical" evidence="1">
    <location>
        <begin position="257"/>
        <end position="279"/>
    </location>
</feature>
<dbReference type="EMBL" id="VJMH01001138">
    <property type="protein sequence ID" value="KAF0713027.1"/>
    <property type="molecule type" value="Genomic_DNA"/>
</dbReference>
<feature type="transmembrane region" description="Helical" evidence="1">
    <location>
        <begin position="299"/>
        <end position="317"/>
    </location>
</feature>